<reference evidence="3" key="1">
    <citation type="submission" date="2023-10" db="EMBL/GenBank/DDBJ databases">
        <authorList>
            <person name="Domelevo Entfellner J.-B."/>
        </authorList>
    </citation>
    <scope>NUCLEOTIDE SEQUENCE</scope>
</reference>
<evidence type="ECO:0000313" key="4">
    <source>
        <dbReference type="Proteomes" id="UP001189624"/>
    </source>
</evidence>
<name>A0AA86S6Z0_9FABA</name>
<evidence type="ECO:0000313" key="3">
    <source>
        <dbReference type="EMBL" id="CAJ1930061.1"/>
    </source>
</evidence>
<sequence>MKTLLGKCDDDQSIPVACCLVDLRNIQNPILFVVEYLQVRTEAGNTPDSAQFKTREKERTRNNRLEKGSQKGIKNLRRKYMSSMEIGGEKEQFNKYAFACVLVASMISIIFGYGNIFSLLV</sequence>
<accession>A0AA86S6Z0</accession>
<protein>
    <submittedName>
        <fullName evidence="3">Uncharacterized protein</fullName>
    </submittedName>
</protein>
<dbReference type="Gramene" id="rna-AYBTSS11_LOCUS4622">
    <property type="protein sequence ID" value="CAJ1930061.1"/>
    <property type="gene ID" value="gene-AYBTSS11_LOCUS4622"/>
</dbReference>
<gene>
    <name evidence="3" type="ORF">AYBTSS11_LOCUS4622</name>
</gene>
<keyword evidence="2" id="KW-0472">Membrane</keyword>
<dbReference type="Proteomes" id="UP001189624">
    <property type="component" value="Chromosome 2"/>
</dbReference>
<keyword evidence="2" id="KW-1133">Transmembrane helix</keyword>
<evidence type="ECO:0000256" key="1">
    <source>
        <dbReference type="SAM" id="MobiDB-lite"/>
    </source>
</evidence>
<feature type="compositionally biased region" description="Basic and acidic residues" evidence="1">
    <location>
        <begin position="53"/>
        <end position="69"/>
    </location>
</feature>
<evidence type="ECO:0000256" key="2">
    <source>
        <dbReference type="SAM" id="Phobius"/>
    </source>
</evidence>
<keyword evidence="2" id="KW-0812">Transmembrane</keyword>
<keyword evidence="4" id="KW-1185">Reference proteome</keyword>
<feature type="region of interest" description="Disordered" evidence="1">
    <location>
        <begin position="44"/>
        <end position="69"/>
    </location>
</feature>
<dbReference type="EMBL" id="OY731399">
    <property type="protein sequence ID" value="CAJ1930061.1"/>
    <property type="molecule type" value="Genomic_DNA"/>
</dbReference>
<organism evidence="3 4">
    <name type="scientific">Sphenostylis stenocarpa</name>
    <dbReference type="NCBI Taxonomy" id="92480"/>
    <lineage>
        <taxon>Eukaryota</taxon>
        <taxon>Viridiplantae</taxon>
        <taxon>Streptophyta</taxon>
        <taxon>Embryophyta</taxon>
        <taxon>Tracheophyta</taxon>
        <taxon>Spermatophyta</taxon>
        <taxon>Magnoliopsida</taxon>
        <taxon>eudicotyledons</taxon>
        <taxon>Gunneridae</taxon>
        <taxon>Pentapetalae</taxon>
        <taxon>rosids</taxon>
        <taxon>fabids</taxon>
        <taxon>Fabales</taxon>
        <taxon>Fabaceae</taxon>
        <taxon>Papilionoideae</taxon>
        <taxon>50 kb inversion clade</taxon>
        <taxon>NPAAA clade</taxon>
        <taxon>indigoferoid/millettioid clade</taxon>
        <taxon>Phaseoleae</taxon>
        <taxon>Sphenostylis</taxon>
    </lineage>
</organism>
<dbReference type="AlphaFoldDB" id="A0AA86S6Z0"/>
<feature type="transmembrane region" description="Helical" evidence="2">
    <location>
        <begin position="96"/>
        <end position="116"/>
    </location>
</feature>
<proteinExistence type="predicted"/>